<gene>
    <name evidence="3" type="ORF">ACFSKV_16245</name>
</gene>
<dbReference type="PROSITE" id="PS51186">
    <property type="entry name" value="GNAT"/>
    <property type="match status" value="1"/>
</dbReference>
<dbReference type="Pfam" id="PF13523">
    <property type="entry name" value="Acetyltransf_8"/>
    <property type="match status" value="1"/>
</dbReference>
<keyword evidence="3" id="KW-0012">Acyltransferase</keyword>
<dbReference type="RefSeq" id="WP_380805044.1">
    <property type="nucleotide sequence ID" value="NZ_JBHUIV010000020.1"/>
</dbReference>
<organism evidence="3 4">
    <name type="scientific">Shivajiella indica</name>
    <dbReference type="NCBI Taxonomy" id="872115"/>
    <lineage>
        <taxon>Bacteria</taxon>
        <taxon>Pseudomonadati</taxon>
        <taxon>Bacteroidota</taxon>
        <taxon>Cytophagia</taxon>
        <taxon>Cytophagales</taxon>
        <taxon>Cyclobacteriaceae</taxon>
        <taxon>Shivajiella</taxon>
    </lineage>
</organism>
<sequence length="176" mass="20994">MKRSAVDIILRKAQPEDIELLNYWDQQEHNIFADPNDKWDWEIELGRNPDWRMQLMAELNGRPIGFIQIIDPYKEESHYWGEVEKNFRAIDIWIGEAKDIGKGYGTVMMQKAIDICFSNKTVEAILIDPLTINTRAIRFYQRFGFEFVEYRKFGDDECSVYRLERSKWESIKAFLI</sequence>
<dbReference type="GO" id="GO:0016746">
    <property type="term" value="F:acyltransferase activity"/>
    <property type="evidence" value="ECO:0007669"/>
    <property type="project" value="UniProtKB-KW"/>
</dbReference>
<reference evidence="4" key="1">
    <citation type="journal article" date="2019" name="Int. J. Syst. Evol. Microbiol.">
        <title>The Global Catalogue of Microorganisms (GCM) 10K type strain sequencing project: providing services to taxonomists for standard genome sequencing and annotation.</title>
        <authorList>
            <consortium name="The Broad Institute Genomics Platform"/>
            <consortium name="The Broad Institute Genome Sequencing Center for Infectious Disease"/>
            <person name="Wu L."/>
            <person name="Ma J."/>
        </authorList>
    </citation>
    <scope>NUCLEOTIDE SEQUENCE [LARGE SCALE GENOMIC DNA]</scope>
    <source>
        <strain evidence="4">KCTC 19812</strain>
    </source>
</reference>
<dbReference type="CDD" id="cd04301">
    <property type="entry name" value="NAT_SF"/>
    <property type="match status" value="1"/>
</dbReference>
<comment type="caution">
    <text evidence="3">The sequence shown here is derived from an EMBL/GenBank/DDBJ whole genome shotgun (WGS) entry which is preliminary data.</text>
</comment>
<dbReference type="EMBL" id="JBHUIV010000020">
    <property type="protein sequence ID" value="MFD2203129.1"/>
    <property type="molecule type" value="Genomic_DNA"/>
</dbReference>
<dbReference type="PANTHER" id="PTHR31438">
    <property type="entry name" value="LYSINE N-ACYLTRANSFERASE C17G9.06C-RELATED"/>
    <property type="match status" value="1"/>
</dbReference>
<protein>
    <submittedName>
        <fullName evidence="3">GNAT family N-acetyltransferase</fullName>
        <ecNumber evidence="3">2.3.1.-</ecNumber>
    </submittedName>
</protein>
<evidence type="ECO:0000313" key="3">
    <source>
        <dbReference type="EMBL" id="MFD2203129.1"/>
    </source>
</evidence>
<dbReference type="EC" id="2.3.1.-" evidence="3"/>
<dbReference type="SUPFAM" id="SSF55729">
    <property type="entry name" value="Acyl-CoA N-acyltransferases (Nat)"/>
    <property type="match status" value="1"/>
</dbReference>
<evidence type="ECO:0000259" key="2">
    <source>
        <dbReference type="PROSITE" id="PS51186"/>
    </source>
</evidence>
<keyword evidence="4" id="KW-1185">Reference proteome</keyword>
<dbReference type="PANTHER" id="PTHR31438:SF1">
    <property type="entry name" value="LYSINE N-ACYLTRANSFERASE C17G9.06C-RELATED"/>
    <property type="match status" value="1"/>
</dbReference>
<dbReference type="InterPro" id="IPR016181">
    <property type="entry name" value="Acyl_CoA_acyltransferase"/>
</dbReference>
<dbReference type="InterPro" id="IPR000182">
    <property type="entry name" value="GNAT_dom"/>
</dbReference>
<keyword evidence="1" id="KW-0046">Antibiotic resistance</keyword>
<name>A0ABW5BDB5_9BACT</name>
<dbReference type="Gene3D" id="3.40.630.30">
    <property type="match status" value="1"/>
</dbReference>
<keyword evidence="3" id="KW-0808">Transferase</keyword>
<evidence type="ECO:0000256" key="1">
    <source>
        <dbReference type="ARBA" id="ARBA00023251"/>
    </source>
</evidence>
<accession>A0ABW5BDB5</accession>
<feature type="domain" description="N-acetyltransferase" evidence="2">
    <location>
        <begin position="8"/>
        <end position="168"/>
    </location>
</feature>
<evidence type="ECO:0000313" key="4">
    <source>
        <dbReference type="Proteomes" id="UP001597414"/>
    </source>
</evidence>
<proteinExistence type="predicted"/>
<dbReference type="Proteomes" id="UP001597414">
    <property type="component" value="Unassembled WGS sequence"/>
</dbReference>